<sequence length="660" mass="70508">MRLAAALVILGGFSANGLLAQCGSVVPDLGNDTLVCQGQSVILNPGTFDSYLWDNNSTNQTRAVTQTGTYWVKVGTTDLTNNLIVNGDFEQGNAGFSTGYIYTTSSTGTYGILSQEGRYTITSSPSLAHTNFTSCTDHTPAPGNQMMVVNGASTPTNVWCQTVNVTPNTDYYFGTWVSSALNDANVAQLQFSINNATIGAVFSPPVTGCTWTQFYQVWNSGANTTAQICILNQNTNVSGNDFMIDDITFATICYAQDTINVTSVPKPVITVTPNDSICAGELSSIIASSTSTDLVYNWTPGNINSSELNVSPATSTFYSVTATDTNGCVSNLVSRLVHVKPSPSVTIVEAENPVCSGNPVFLTATSPSSNLTYNWTPIAATTQQVSDTPISSTQYTVQVTNQQGCSGYDTIQIDVIPPLALTFAGNTTICQGDSTQLTVSGNIPQMQFEWEGTVIGNQYTVAPTETSYIYATGSFQNCPQVTDSIQVVVNEIPTFVTPQDVQICKGESFQSTVIATPSSSTVYWTTFGGMTGPTQSITATDDQYIIVYVENQGCVAPADSFFVDVLLSCDIVVPNVFTPNKDGINDLFSLISADGIESLSCVILNRWGNVVQTFSQPNFTWDGRDAGGNDMMEGVYFYQITGTTSGGEEIDKQGFVSLER</sequence>
<dbReference type="Pfam" id="PF13585">
    <property type="entry name" value="CHU_C"/>
    <property type="match status" value="1"/>
</dbReference>
<evidence type="ECO:0000313" key="3">
    <source>
        <dbReference type="Proteomes" id="UP000652681"/>
    </source>
</evidence>
<accession>A0A8J6PGT6</accession>
<dbReference type="NCBIfam" id="TIGR04131">
    <property type="entry name" value="Bac_Flav_CTERM"/>
    <property type="match status" value="1"/>
</dbReference>
<keyword evidence="3" id="KW-1185">Reference proteome</keyword>
<dbReference type="Gene3D" id="2.60.40.4070">
    <property type="match status" value="1"/>
</dbReference>
<gene>
    <name evidence="2" type="ORF">H9Y05_02855</name>
</gene>
<dbReference type="AlphaFoldDB" id="A0A8J6PGT6"/>
<protein>
    <submittedName>
        <fullName evidence="2">Gliding motility-associated C-terminal domain-containing protein</fullName>
    </submittedName>
</protein>
<proteinExistence type="predicted"/>
<evidence type="ECO:0000256" key="1">
    <source>
        <dbReference type="SAM" id="SignalP"/>
    </source>
</evidence>
<dbReference type="Gene3D" id="2.60.120.260">
    <property type="entry name" value="Galactose-binding domain-like"/>
    <property type="match status" value="1"/>
</dbReference>
<keyword evidence="1" id="KW-0732">Signal</keyword>
<reference evidence="2" key="1">
    <citation type="submission" date="2020-09" db="EMBL/GenBank/DDBJ databases">
        <title>Taishania pollutisoli gen. nov., sp. nov., Isolated from Tetrabromobisphenol A-Contaminated Soil.</title>
        <authorList>
            <person name="Chen Q."/>
        </authorList>
    </citation>
    <scope>NUCLEOTIDE SEQUENCE</scope>
    <source>
        <strain evidence="2">CZZ-1</strain>
    </source>
</reference>
<dbReference type="Proteomes" id="UP000652681">
    <property type="component" value="Unassembled WGS sequence"/>
</dbReference>
<dbReference type="RefSeq" id="WP_216713442.1">
    <property type="nucleotide sequence ID" value="NZ_JACVEL010000001.1"/>
</dbReference>
<feature type="signal peptide" evidence="1">
    <location>
        <begin position="1"/>
        <end position="20"/>
    </location>
</feature>
<dbReference type="InterPro" id="IPR026341">
    <property type="entry name" value="T9SS_type_B"/>
</dbReference>
<name>A0A8J6PGT6_9FLAO</name>
<feature type="chain" id="PRO_5035280289" evidence="1">
    <location>
        <begin position="21"/>
        <end position="660"/>
    </location>
</feature>
<comment type="caution">
    <text evidence="2">The sequence shown here is derived from an EMBL/GenBank/DDBJ whole genome shotgun (WGS) entry which is preliminary data.</text>
</comment>
<dbReference type="EMBL" id="JACVEL010000001">
    <property type="protein sequence ID" value="MBC9811406.1"/>
    <property type="molecule type" value="Genomic_DNA"/>
</dbReference>
<evidence type="ECO:0000313" key="2">
    <source>
        <dbReference type="EMBL" id="MBC9811406.1"/>
    </source>
</evidence>
<organism evidence="2 3">
    <name type="scientific">Taishania pollutisoli</name>
    <dbReference type="NCBI Taxonomy" id="2766479"/>
    <lineage>
        <taxon>Bacteria</taxon>
        <taxon>Pseudomonadati</taxon>
        <taxon>Bacteroidota</taxon>
        <taxon>Flavobacteriia</taxon>
        <taxon>Flavobacteriales</taxon>
        <taxon>Crocinitomicaceae</taxon>
        <taxon>Taishania</taxon>
    </lineage>
</organism>